<accession>A0A073CDE5</accession>
<protein>
    <recommendedName>
        <fullName evidence="3">DUF2281 domain-containing protein</fullName>
    </recommendedName>
</protein>
<sequence>MKQELIQELETTPDFVIEEVYHFLIFLKTRVKTRNTTNLTLPKLDNSILNMIDEIISEVPPEEWEKLPKDFAENIDYYLYGVPNRIIKQQ</sequence>
<evidence type="ECO:0000313" key="1">
    <source>
        <dbReference type="EMBL" id="KEI65927.1"/>
    </source>
</evidence>
<evidence type="ECO:0000313" key="2">
    <source>
        <dbReference type="Proteomes" id="UP000027395"/>
    </source>
</evidence>
<gene>
    <name evidence="1" type="ORF">A19Y_0763</name>
</gene>
<reference evidence="1 2" key="1">
    <citation type="journal article" date="2014" name="Appl. Environ. Microbiol.">
        <title>Elucidation of insertion elements encoded on plasmids and in vitro construction of shuttle vectors from the toxic cyanobacterium Planktothrix.</title>
        <authorList>
            <person name="Christiansen G."/>
            <person name="Goesmann A."/>
            <person name="Kurmayer R."/>
        </authorList>
    </citation>
    <scope>NUCLEOTIDE SEQUENCE [LARGE SCALE GENOMIC DNA]</scope>
    <source>
        <strain evidence="1 2">NIVA-CYA 126/8</strain>
    </source>
</reference>
<dbReference type="RefSeq" id="WP_042152163.1">
    <property type="nucleotide sequence ID" value="NZ_CM002803.1"/>
</dbReference>
<organism evidence="1 2">
    <name type="scientific">Planktothrix agardhii (strain NIVA-CYA 126/8)</name>
    <dbReference type="NCBI Taxonomy" id="388467"/>
    <lineage>
        <taxon>Bacteria</taxon>
        <taxon>Bacillati</taxon>
        <taxon>Cyanobacteriota</taxon>
        <taxon>Cyanophyceae</taxon>
        <taxon>Oscillatoriophycideae</taxon>
        <taxon>Oscillatoriales</taxon>
        <taxon>Microcoleaceae</taxon>
        <taxon>Planktothrix</taxon>
    </lineage>
</organism>
<dbReference type="AlphaFoldDB" id="A0A073CDE5"/>
<dbReference type="eggNOG" id="ENOG5033I3H">
    <property type="taxonomic scope" value="Bacteria"/>
</dbReference>
<proteinExistence type="predicted"/>
<name>A0A073CDE5_PLAA1</name>
<keyword evidence="2" id="KW-1185">Reference proteome</keyword>
<dbReference type="HOGENOM" id="CLU_168103_1_0_3"/>
<dbReference type="PATRIC" id="fig|388467.6.peg.706"/>
<dbReference type="EMBL" id="CM002803">
    <property type="protein sequence ID" value="KEI65927.1"/>
    <property type="molecule type" value="Genomic_DNA"/>
</dbReference>
<dbReference type="Proteomes" id="UP000027395">
    <property type="component" value="Chromosome"/>
</dbReference>
<evidence type="ECO:0008006" key="3">
    <source>
        <dbReference type="Google" id="ProtNLM"/>
    </source>
</evidence>